<dbReference type="SUPFAM" id="SSF56300">
    <property type="entry name" value="Metallo-dependent phosphatases"/>
    <property type="match status" value="1"/>
</dbReference>
<dbReference type="InterPro" id="IPR052169">
    <property type="entry name" value="CW_Biosynth-Accessory"/>
</dbReference>
<evidence type="ECO:0000256" key="1">
    <source>
        <dbReference type="ARBA" id="ARBA00005662"/>
    </source>
</evidence>
<dbReference type="RefSeq" id="WP_226538222.1">
    <property type="nucleotide sequence ID" value="NZ_CP129013.1"/>
</dbReference>
<gene>
    <name evidence="4" type="ORF">LC087_04475</name>
</gene>
<accession>A0ABY9JVJ5</accession>
<dbReference type="InterPro" id="IPR019079">
    <property type="entry name" value="Capsule_synth_CapA"/>
</dbReference>
<keyword evidence="2" id="KW-1133">Transmembrane helix</keyword>
<proteinExistence type="inferred from homology"/>
<feature type="domain" description="Capsule synthesis protein CapA" evidence="3">
    <location>
        <begin position="56"/>
        <end position="302"/>
    </location>
</feature>
<sequence length="374" mass="41887">MKRTYQISFLLFSIVILGASLFFFIKGQDQTESLPSKKVSTHVVANKYKNFETEVSFSAIGDVLLHSRVYNDAKQTDGSYDFNPMLEGVKSELNVNDITMANQESMMGGVDIGLSTYPSFNSPYEIGEDLKGAGIDIVNMANNHTLDRGMTAVENATHYYKKLGITYVGAYQSENDANTLRVLSVKGIKIGFLSYTYGTNGIPIPDEHPYVVNMIDELKIINDMKEMKSQSDVIIVNLHWGNEYQRYPTNQQKELANSLAKNGADVIVGHHSHVLQPIEWLDNGNGGQSLVVYSLGNFLSGQVGDYKDIGGIFNVKINKKIEQAETITTIKEPSFIPTIVTSSNRSNYRVQLLENINKQQNEEILAHMYQWINQ</sequence>
<dbReference type="GO" id="GO:0016787">
    <property type="term" value="F:hydrolase activity"/>
    <property type="evidence" value="ECO:0007669"/>
    <property type="project" value="UniProtKB-KW"/>
</dbReference>
<reference evidence="4 5" key="1">
    <citation type="submission" date="2023-06" db="EMBL/GenBank/DDBJ databases">
        <title>Five Gram-positive bacteria isolated from mangrove sediments in Shenzhen, Guangdong, China.</title>
        <authorList>
            <person name="Yu S."/>
            <person name="Zheng W."/>
            <person name="Huang Y."/>
        </authorList>
    </citation>
    <scope>NUCLEOTIDE SEQUENCE [LARGE SCALE GENOMIC DNA]</scope>
    <source>
        <strain evidence="4 5">SaN35-3</strain>
    </source>
</reference>
<dbReference type="Pfam" id="PF09587">
    <property type="entry name" value="PGA_cap"/>
    <property type="match status" value="1"/>
</dbReference>
<dbReference type="PANTHER" id="PTHR33393">
    <property type="entry name" value="POLYGLUTAMINE SYNTHESIS ACCESSORY PROTEIN RV0574C-RELATED"/>
    <property type="match status" value="1"/>
</dbReference>
<keyword evidence="2" id="KW-0472">Membrane</keyword>
<dbReference type="CDD" id="cd07381">
    <property type="entry name" value="MPP_CapA"/>
    <property type="match status" value="1"/>
</dbReference>
<name>A0ABY9JVJ5_9BACI</name>
<dbReference type="Gene3D" id="3.60.21.10">
    <property type="match status" value="1"/>
</dbReference>
<protein>
    <submittedName>
        <fullName evidence="4">CapA family protein</fullName>
        <ecNumber evidence="4">3.1.-.-</ecNumber>
    </submittedName>
</protein>
<evidence type="ECO:0000259" key="3">
    <source>
        <dbReference type="SMART" id="SM00854"/>
    </source>
</evidence>
<dbReference type="SMART" id="SM00854">
    <property type="entry name" value="PGA_cap"/>
    <property type="match status" value="1"/>
</dbReference>
<dbReference type="InterPro" id="IPR029052">
    <property type="entry name" value="Metallo-depent_PP-like"/>
</dbReference>
<dbReference type="EMBL" id="CP129013">
    <property type="protein sequence ID" value="WLR43434.1"/>
    <property type="molecule type" value="Genomic_DNA"/>
</dbReference>
<organism evidence="4 5">
    <name type="scientific">Bacillus carboniphilus</name>
    <dbReference type="NCBI Taxonomy" id="86663"/>
    <lineage>
        <taxon>Bacteria</taxon>
        <taxon>Bacillati</taxon>
        <taxon>Bacillota</taxon>
        <taxon>Bacilli</taxon>
        <taxon>Bacillales</taxon>
        <taxon>Bacillaceae</taxon>
        <taxon>Bacillus</taxon>
    </lineage>
</organism>
<dbReference type="Proteomes" id="UP001197974">
    <property type="component" value="Chromosome"/>
</dbReference>
<evidence type="ECO:0000256" key="2">
    <source>
        <dbReference type="SAM" id="Phobius"/>
    </source>
</evidence>
<feature type="transmembrane region" description="Helical" evidence="2">
    <location>
        <begin position="7"/>
        <end position="25"/>
    </location>
</feature>
<comment type="similarity">
    <text evidence="1">Belongs to the CapA family.</text>
</comment>
<dbReference type="PANTHER" id="PTHR33393:SF12">
    <property type="entry name" value="CAPSULE BIOSYNTHESIS PROTEIN CAPA"/>
    <property type="match status" value="1"/>
</dbReference>
<evidence type="ECO:0000313" key="4">
    <source>
        <dbReference type="EMBL" id="WLR43434.1"/>
    </source>
</evidence>
<keyword evidence="4" id="KW-0378">Hydrolase</keyword>
<evidence type="ECO:0000313" key="5">
    <source>
        <dbReference type="Proteomes" id="UP001197974"/>
    </source>
</evidence>
<keyword evidence="2" id="KW-0812">Transmembrane</keyword>
<keyword evidence="5" id="KW-1185">Reference proteome</keyword>
<dbReference type="EC" id="3.1.-.-" evidence="4"/>